<dbReference type="EMBL" id="BLAX01000001">
    <property type="protein sequence ID" value="GET35196.1"/>
    <property type="molecule type" value="Genomic_DNA"/>
</dbReference>
<keyword evidence="2" id="KW-1185">Reference proteome</keyword>
<evidence type="ECO:0008006" key="3">
    <source>
        <dbReference type="Google" id="ProtNLM"/>
    </source>
</evidence>
<evidence type="ECO:0000313" key="1">
    <source>
        <dbReference type="EMBL" id="GET35196.1"/>
    </source>
</evidence>
<dbReference type="InterPro" id="IPR011989">
    <property type="entry name" value="ARM-like"/>
</dbReference>
<dbReference type="Gene3D" id="1.25.10.10">
    <property type="entry name" value="Leucine-rich Repeat Variant"/>
    <property type="match status" value="1"/>
</dbReference>
<comment type="caution">
    <text evidence="1">The sequence shown here is derived from an EMBL/GenBank/DDBJ whole genome shotgun (WGS) entry which is preliminary data.</text>
</comment>
<dbReference type="AlphaFoldDB" id="A0A5M4B5Q0"/>
<accession>A0A5M4B5Q0</accession>
<sequence length="487" mass="56784">MTELSQISVIFEWIFNPDPRISHDCAETIHRLLTSQKAFKNKSLYHTLRHISLRKEDLHRFGAFKADVQNSLFCVASMNSNGYVREEALVHLIKSPGEETFPFILFRLADWVPAIRQTAKNGISELIQQRELQFLIRHHKIIDWLLKVERENLRDIHAEITESIFADGNIERIIRDIEAYEERDRYFIFRNLILRDKLDGQILEKILTDKNYLIRLLAVRNMDLVERPEILKRLLNDRSQKVRHYAIGKIPEPQLGKFRTELCDMLFDNSTAIRTISRAQLSKISSINYPERYREEIRKNPRPGNIIGLSEVGDKTDMNMLRAFLKSDSSKLRAAGLFAISNLDYDTAKEQAFELLNDSAIMVKWTCSHIIPKERLFDDLPKLRSIYDRGTNDTKRFVLKILSRYGGWDIAGDFLKGIKETDEKISQTASAFLNGWYNYSVRLGTAQKETDKEYVMGIYRDLNTETLSLSNDIKKIIDEIPFIFGQK</sequence>
<organism evidence="1 2">
    <name type="scientific">Prolixibacter bellariivorans</name>
    <dbReference type="NCBI Taxonomy" id="314319"/>
    <lineage>
        <taxon>Bacteria</taxon>
        <taxon>Pseudomonadati</taxon>
        <taxon>Bacteroidota</taxon>
        <taxon>Bacteroidia</taxon>
        <taxon>Marinilabiliales</taxon>
        <taxon>Prolixibacteraceae</taxon>
        <taxon>Prolixibacter</taxon>
    </lineage>
</organism>
<dbReference type="SUPFAM" id="SSF48371">
    <property type="entry name" value="ARM repeat"/>
    <property type="match status" value="1"/>
</dbReference>
<proteinExistence type="predicted"/>
<dbReference type="Proteomes" id="UP000391834">
    <property type="component" value="Unassembled WGS sequence"/>
</dbReference>
<name>A0A5M4B5Q0_9BACT</name>
<evidence type="ECO:0000313" key="2">
    <source>
        <dbReference type="Proteomes" id="UP000391834"/>
    </source>
</evidence>
<reference evidence="1 2" key="1">
    <citation type="submission" date="2019-10" db="EMBL/GenBank/DDBJ databases">
        <title>Prolixibacter strains distinguished by the presence of nitrate reductase genes were adept at nitrate-dependent anaerobic corrosion of metallic iron and carbon steel.</title>
        <authorList>
            <person name="Iino T."/>
            <person name="Shono N."/>
            <person name="Ito K."/>
            <person name="Nakamura R."/>
            <person name="Sueoka K."/>
            <person name="Harayama S."/>
            <person name="Ohkuma M."/>
        </authorList>
    </citation>
    <scope>NUCLEOTIDE SEQUENCE [LARGE SCALE GENOMIC DNA]</scope>
    <source>
        <strain evidence="1 2">JCM 13498</strain>
    </source>
</reference>
<dbReference type="InterPro" id="IPR016024">
    <property type="entry name" value="ARM-type_fold"/>
</dbReference>
<gene>
    <name evidence="1" type="ORF">PbJCM13498_40590</name>
</gene>
<protein>
    <recommendedName>
        <fullName evidence="3">HEAT repeat domain-containing protein</fullName>
    </recommendedName>
</protein>